<dbReference type="Pfam" id="PF07238">
    <property type="entry name" value="PilZ"/>
    <property type="match status" value="1"/>
</dbReference>
<evidence type="ECO:0000313" key="3">
    <source>
        <dbReference type="Proteomes" id="UP000321249"/>
    </source>
</evidence>
<accession>A0A5C6TTC3</accession>
<sequence length="126" mass="13908">MSHLDAWSSGFEHGPMLIRGELSTRAPPARNAIGRRSRRIEVDLGAGLRPRGAASVSVQVQDLSVEGFCVQTSLPFSKDDDVWLRLPGLEAYAARVVWSDGSRIGCVFDRPLHPAVLEMIVERARR</sequence>
<reference evidence="2 3" key="1">
    <citation type="journal article" date="2015" name="J. Microbiol.">
        <title>Sphingosinicella ginsenosidimutans sp. nov., with ginsenoside converting activity.</title>
        <authorList>
            <person name="Kim J.K."/>
            <person name="Kang M.S."/>
            <person name="Park S.C."/>
            <person name="Kim K.M."/>
            <person name="Choi K."/>
            <person name="Yoon M.H."/>
            <person name="Im W.T."/>
        </authorList>
    </citation>
    <scope>NUCLEOTIDE SEQUENCE [LARGE SCALE GENOMIC DNA]</scope>
    <source>
        <strain evidence="2 3">BS-11</strain>
    </source>
</reference>
<dbReference type="AlphaFoldDB" id="A0A5C6TTC3"/>
<name>A0A5C6TTC3_9SPHN</name>
<evidence type="ECO:0000259" key="1">
    <source>
        <dbReference type="Pfam" id="PF07238"/>
    </source>
</evidence>
<dbReference type="RefSeq" id="WP_147043059.1">
    <property type="nucleotide sequence ID" value="NZ_BAABIR010000003.1"/>
</dbReference>
<gene>
    <name evidence="2" type="ORF">FRZ32_08255</name>
</gene>
<keyword evidence="3" id="KW-1185">Reference proteome</keyword>
<dbReference type="GO" id="GO:0035438">
    <property type="term" value="F:cyclic-di-GMP binding"/>
    <property type="evidence" value="ECO:0007669"/>
    <property type="project" value="InterPro"/>
</dbReference>
<dbReference type="OrthoDB" id="9795572at2"/>
<dbReference type="SUPFAM" id="SSF141371">
    <property type="entry name" value="PilZ domain-like"/>
    <property type="match status" value="1"/>
</dbReference>
<protein>
    <recommendedName>
        <fullName evidence="1">PilZ domain-containing protein</fullName>
    </recommendedName>
</protein>
<dbReference type="InterPro" id="IPR009875">
    <property type="entry name" value="PilZ_domain"/>
</dbReference>
<evidence type="ECO:0000313" key="2">
    <source>
        <dbReference type="EMBL" id="TXC63653.1"/>
    </source>
</evidence>
<dbReference type="Proteomes" id="UP000321249">
    <property type="component" value="Unassembled WGS sequence"/>
</dbReference>
<dbReference type="Gene3D" id="2.40.10.220">
    <property type="entry name" value="predicted glycosyltransferase like domains"/>
    <property type="match status" value="1"/>
</dbReference>
<proteinExistence type="predicted"/>
<dbReference type="EMBL" id="VOQQ01000001">
    <property type="protein sequence ID" value="TXC63653.1"/>
    <property type="molecule type" value="Genomic_DNA"/>
</dbReference>
<comment type="caution">
    <text evidence="2">The sequence shown here is derived from an EMBL/GenBank/DDBJ whole genome shotgun (WGS) entry which is preliminary data.</text>
</comment>
<organism evidence="2 3">
    <name type="scientific">Allosphingosinicella ginsenosidimutans</name>
    <dbReference type="NCBI Taxonomy" id="1176539"/>
    <lineage>
        <taxon>Bacteria</taxon>
        <taxon>Pseudomonadati</taxon>
        <taxon>Pseudomonadota</taxon>
        <taxon>Alphaproteobacteria</taxon>
        <taxon>Sphingomonadales</taxon>
        <taxon>Sphingomonadaceae</taxon>
        <taxon>Allosphingosinicella</taxon>
    </lineage>
</organism>
<feature type="domain" description="PilZ" evidence="1">
    <location>
        <begin position="35"/>
        <end position="119"/>
    </location>
</feature>